<reference evidence="1 2" key="1">
    <citation type="journal article" date="2018" name="Mol. Plant">
        <title>The genome of Artemisia annua provides insight into the evolution of Asteraceae family and artemisinin biosynthesis.</title>
        <authorList>
            <person name="Shen Q."/>
            <person name="Zhang L."/>
            <person name="Liao Z."/>
            <person name="Wang S."/>
            <person name="Yan T."/>
            <person name="Shi P."/>
            <person name="Liu M."/>
            <person name="Fu X."/>
            <person name="Pan Q."/>
            <person name="Wang Y."/>
            <person name="Lv Z."/>
            <person name="Lu X."/>
            <person name="Zhang F."/>
            <person name="Jiang W."/>
            <person name="Ma Y."/>
            <person name="Chen M."/>
            <person name="Hao X."/>
            <person name="Li L."/>
            <person name="Tang Y."/>
            <person name="Lv G."/>
            <person name="Zhou Y."/>
            <person name="Sun X."/>
            <person name="Brodelius P.E."/>
            <person name="Rose J.K.C."/>
            <person name="Tang K."/>
        </authorList>
    </citation>
    <scope>NUCLEOTIDE SEQUENCE [LARGE SCALE GENOMIC DNA]</scope>
    <source>
        <strain evidence="2">cv. Huhao1</strain>
        <tissue evidence="1">Leaf</tissue>
    </source>
</reference>
<accession>A0A2U1P1C0</accession>
<organism evidence="1 2">
    <name type="scientific">Artemisia annua</name>
    <name type="common">Sweet wormwood</name>
    <dbReference type="NCBI Taxonomy" id="35608"/>
    <lineage>
        <taxon>Eukaryota</taxon>
        <taxon>Viridiplantae</taxon>
        <taxon>Streptophyta</taxon>
        <taxon>Embryophyta</taxon>
        <taxon>Tracheophyta</taxon>
        <taxon>Spermatophyta</taxon>
        <taxon>Magnoliopsida</taxon>
        <taxon>eudicotyledons</taxon>
        <taxon>Gunneridae</taxon>
        <taxon>Pentapetalae</taxon>
        <taxon>asterids</taxon>
        <taxon>campanulids</taxon>
        <taxon>Asterales</taxon>
        <taxon>Asteraceae</taxon>
        <taxon>Asteroideae</taxon>
        <taxon>Anthemideae</taxon>
        <taxon>Artemisiinae</taxon>
        <taxon>Artemisia</taxon>
    </lineage>
</organism>
<dbReference type="OrthoDB" id="7763451at2759"/>
<keyword evidence="2" id="KW-1185">Reference proteome</keyword>
<gene>
    <name evidence="1" type="ORF">CTI12_AA205620</name>
</gene>
<evidence type="ECO:0000313" key="1">
    <source>
        <dbReference type="EMBL" id="PWA79517.1"/>
    </source>
</evidence>
<comment type="caution">
    <text evidence="1">The sequence shown here is derived from an EMBL/GenBank/DDBJ whole genome shotgun (WGS) entry which is preliminary data.</text>
</comment>
<protein>
    <submittedName>
        <fullName evidence="1">Nucleotide-binding, alpha-beta plait</fullName>
    </submittedName>
</protein>
<dbReference type="AlphaFoldDB" id="A0A2U1P1C0"/>
<sequence>MIVYKNSASRSVGHLSDLATEREIHEFFSFSGDIEYVEICLLQSLTSNLWESSH</sequence>
<dbReference type="Proteomes" id="UP000245207">
    <property type="component" value="Unassembled WGS sequence"/>
</dbReference>
<proteinExistence type="predicted"/>
<evidence type="ECO:0000313" key="2">
    <source>
        <dbReference type="Proteomes" id="UP000245207"/>
    </source>
</evidence>
<dbReference type="EMBL" id="PKPP01001845">
    <property type="protein sequence ID" value="PWA79517.1"/>
    <property type="molecule type" value="Genomic_DNA"/>
</dbReference>
<name>A0A2U1P1C0_ARTAN</name>